<evidence type="ECO:0000313" key="3">
    <source>
        <dbReference type="EMBL" id="KAK0709972.1"/>
    </source>
</evidence>
<comment type="caution">
    <text evidence="3">The sequence shown here is derived from an EMBL/GenBank/DDBJ whole genome shotgun (WGS) entry which is preliminary data.</text>
</comment>
<keyword evidence="4" id="KW-1185">Reference proteome</keyword>
<evidence type="ECO:0000259" key="2">
    <source>
        <dbReference type="Pfam" id="PF17111"/>
    </source>
</evidence>
<dbReference type="InterPro" id="IPR031348">
    <property type="entry name" value="PigL_N"/>
</dbReference>
<protein>
    <recommendedName>
        <fullName evidence="2">Azaphilone pigments biosynthesis cluster protein L N-terminal domain-containing protein</fullName>
    </recommendedName>
</protein>
<reference evidence="3" key="1">
    <citation type="submission" date="2023-06" db="EMBL/GenBank/DDBJ databases">
        <title>Genome-scale phylogeny and comparative genomics of the fungal order Sordariales.</title>
        <authorList>
            <consortium name="Lawrence Berkeley National Laboratory"/>
            <person name="Hensen N."/>
            <person name="Bonometti L."/>
            <person name="Westerberg I."/>
            <person name="Brannstrom I.O."/>
            <person name="Guillou S."/>
            <person name="Cros-Aarteil S."/>
            <person name="Calhoun S."/>
            <person name="Haridas S."/>
            <person name="Kuo A."/>
            <person name="Mondo S."/>
            <person name="Pangilinan J."/>
            <person name="Riley R."/>
            <person name="LaButti K."/>
            <person name="Andreopoulos B."/>
            <person name="Lipzen A."/>
            <person name="Chen C."/>
            <person name="Yanf M."/>
            <person name="Daum C."/>
            <person name="Ng V."/>
            <person name="Clum A."/>
            <person name="Steindorff A."/>
            <person name="Ohm R."/>
            <person name="Martin F."/>
            <person name="Silar P."/>
            <person name="Natvig D."/>
            <person name="Lalanne C."/>
            <person name="Gautier V."/>
            <person name="Ament-velasquez S.L."/>
            <person name="Kruys A."/>
            <person name="Hutchinson M.I."/>
            <person name="Powell A.J."/>
            <person name="Barry K."/>
            <person name="Miller A.N."/>
            <person name="Grigoriev I.V."/>
            <person name="Debuchy R."/>
            <person name="Gladieux P."/>
            <person name="Thoren M.H."/>
            <person name="Johannesson H."/>
        </authorList>
    </citation>
    <scope>NUCLEOTIDE SEQUENCE</scope>
    <source>
        <strain evidence="3">SMH2392-1A</strain>
    </source>
</reference>
<sequence>MDGFSIAATCFSLAGGIAKASVVLVDFARDVRDAAQDLDDVLAELRALASVLNPLAQSLTRTTLSSIPEQLVLQVESTLGGCTAVVEQIDENVHKYRRNNIFTRVEWVMFGQGDMRKLRDSLEAYKMALSLGIHAISLTTTQAVKEDTLAIRECAQAIKVNTDDILARVNSIRHSRLPHTHQRVEEWIDDMNVLSLYAETSYQGTVADLADIPSITESLPRLPEEITPPASPETRLGIIEAVAVPRDAENVDPLSRQTSWTTQETNQPALSMHAKILQSKAASFRVITGTLLMYGTQMIMMDPRTIANSLRLTKNICPVHSASQEESWTFSEDEERPGRGWARGRLNKSSSTDNSD</sequence>
<dbReference type="GO" id="GO:0006355">
    <property type="term" value="P:regulation of DNA-templated transcription"/>
    <property type="evidence" value="ECO:0007669"/>
    <property type="project" value="InterPro"/>
</dbReference>
<evidence type="ECO:0000313" key="4">
    <source>
        <dbReference type="Proteomes" id="UP001172101"/>
    </source>
</evidence>
<feature type="region of interest" description="Disordered" evidence="1">
    <location>
        <begin position="323"/>
        <end position="356"/>
    </location>
</feature>
<feature type="domain" description="Azaphilone pigments biosynthesis cluster protein L N-terminal" evidence="2">
    <location>
        <begin position="1"/>
        <end position="179"/>
    </location>
</feature>
<dbReference type="RefSeq" id="XP_060293276.1">
    <property type="nucleotide sequence ID" value="XM_060440343.1"/>
</dbReference>
<dbReference type="AlphaFoldDB" id="A0AA40DQX2"/>
<accession>A0AA40DQX2</accession>
<proteinExistence type="predicted"/>
<dbReference type="PANTHER" id="PTHR36167:SF3">
    <property type="entry name" value="C2H2 FINGER DOMAIN TRANSCRIPTION FACTOR (EUROFUNG)-RELATED"/>
    <property type="match status" value="1"/>
</dbReference>
<dbReference type="InterPro" id="IPR039327">
    <property type="entry name" value="CON7-like"/>
</dbReference>
<feature type="compositionally biased region" description="Polar residues" evidence="1">
    <location>
        <begin position="347"/>
        <end position="356"/>
    </location>
</feature>
<dbReference type="EMBL" id="JAUIRO010000006">
    <property type="protein sequence ID" value="KAK0709972.1"/>
    <property type="molecule type" value="Genomic_DNA"/>
</dbReference>
<organism evidence="3 4">
    <name type="scientific">Lasiosphaeria miniovina</name>
    <dbReference type="NCBI Taxonomy" id="1954250"/>
    <lineage>
        <taxon>Eukaryota</taxon>
        <taxon>Fungi</taxon>
        <taxon>Dikarya</taxon>
        <taxon>Ascomycota</taxon>
        <taxon>Pezizomycotina</taxon>
        <taxon>Sordariomycetes</taxon>
        <taxon>Sordariomycetidae</taxon>
        <taxon>Sordariales</taxon>
        <taxon>Lasiosphaeriaceae</taxon>
        <taxon>Lasiosphaeria</taxon>
    </lineage>
</organism>
<dbReference type="GeneID" id="85323613"/>
<evidence type="ECO:0000256" key="1">
    <source>
        <dbReference type="SAM" id="MobiDB-lite"/>
    </source>
</evidence>
<dbReference type="PANTHER" id="PTHR36167">
    <property type="entry name" value="C2H2 FINGER DOMAIN TRANSCRIPTION FACTOR (EUROFUNG)-RELATED"/>
    <property type="match status" value="1"/>
</dbReference>
<dbReference type="Proteomes" id="UP001172101">
    <property type="component" value="Unassembled WGS sequence"/>
</dbReference>
<name>A0AA40DQX2_9PEZI</name>
<dbReference type="Pfam" id="PF17111">
    <property type="entry name" value="PigL_N"/>
    <property type="match status" value="1"/>
</dbReference>
<gene>
    <name evidence="3" type="ORF">B0T26DRAFT_679312</name>
</gene>